<reference evidence="3 4" key="1">
    <citation type="submission" date="2020-07" db="EMBL/GenBank/DDBJ databases">
        <title>Comparative genomics of pyrophilous fungi reveals a link between fire events and developmental genes.</title>
        <authorList>
            <consortium name="DOE Joint Genome Institute"/>
            <person name="Steindorff A.S."/>
            <person name="Carver A."/>
            <person name="Calhoun S."/>
            <person name="Stillman K."/>
            <person name="Liu H."/>
            <person name="Lipzen A."/>
            <person name="Pangilinan J."/>
            <person name="Labutti K."/>
            <person name="Bruns T.D."/>
            <person name="Grigoriev I.V."/>
        </authorList>
    </citation>
    <scope>NUCLEOTIDE SEQUENCE [LARGE SCALE GENOMIC DNA]</scope>
    <source>
        <strain evidence="3 4">CBS 144469</strain>
    </source>
</reference>
<dbReference type="EMBL" id="JACGCI010000176">
    <property type="protein sequence ID" value="KAF6742677.1"/>
    <property type="molecule type" value="Genomic_DNA"/>
</dbReference>
<evidence type="ECO:0000256" key="1">
    <source>
        <dbReference type="SAM" id="MobiDB-lite"/>
    </source>
</evidence>
<feature type="region of interest" description="Disordered" evidence="1">
    <location>
        <begin position="498"/>
        <end position="570"/>
    </location>
</feature>
<keyword evidence="4" id="KW-1185">Reference proteome</keyword>
<protein>
    <recommendedName>
        <fullName evidence="2">HMG domain-containing protein</fullName>
    </recommendedName>
</protein>
<evidence type="ECO:0000259" key="2">
    <source>
        <dbReference type="Pfam" id="PF18717"/>
    </source>
</evidence>
<gene>
    <name evidence="3" type="ORF">DFP72DRAFT_830179</name>
</gene>
<dbReference type="Proteomes" id="UP000521943">
    <property type="component" value="Unassembled WGS sequence"/>
</dbReference>
<feature type="region of interest" description="Disordered" evidence="1">
    <location>
        <begin position="1"/>
        <end position="25"/>
    </location>
</feature>
<dbReference type="Pfam" id="PF18717">
    <property type="entry name" value="CxC4"/>
    <property type="match status" value="1"/>
</dbReference>
<evidence type="ECO:0000313" key="3">
    <source>
        <dbReference type="EMBL" id="KAF6742677.1"/>
    </source>
</evidence>
<feature type="region of interest" description="Disordered" evidence="1">
    <location>
        <begin position="37"/>
        <end position="81"/>
    </location>
</feature>
<name>A0A8H6HAR5_9AGAR</name>
<feature type="compositionally biased region" description="Polar residues" evidence="1">
    <location>
        <begin position="504"/>
        <end position="515"/>
    </location>
</feature>
<dbReference type="PANTHER" id="PTHR34305:SF1">
    <property type="entry name" value="SWIM-TYPE DOMAIN-CONTAINING PROTEIN"/>
    <property type="match status" value="1"/>
</dbReference>
<dbReference type="OrthoDB" id="5598737at2759"/>
<evidence type="ECO:0000313" key="4">
    <source>
        <dbReference type="Proteomes" id="UP000521943"/>
    </source>
</evidence>
<dbReference type="InterPro" id="IPR040648">
    <property type="entry name" value="HMGXB3_CxC4"/>
</dbReference>
<sequence>MPRKATKRKTLESSDEQEGHAFPGALLASVNDHLWTSPVKAQRSAGPHKRAPKTSGRTKGQRERGASVEQEDEGSLSGGADGGADFVLGSADALDDVDADFEDYADAVASHVAGYYHIPGDLFVVQGWDSGRSRSTNAWYHLRYQRSDDDGWDTGCTCPKALNKNLCVHRRYFKEYEVESLIPQSSSEVIEDADAPSSATLFLRRMIGSYHIESLFSVMSMSSSELKGRAIVTNELSRRGIEWKCSKDIGLLSCFHIRTVQEEYPGISSLDASNDLDDIGDSSSDSISVGDLARGPGSTVSYLPIHVPLWSRLPSDQKLYEEPPPMRTPHAGYLFTLDADSTCACRSGRTRFDPNGDKNVRDSKLYTILQVYTVQMEVQPCPVCPKARRRSIGPDLRTHGIFNYNNSILVSHELLDEYTSSFTSSETPFTAWYTQLSRRYSLSGSHFMGDDLFRAVWFAYVSLQNFDNDMSCTVCGPTPDTVIWDGITLAFGRKHVQGSLRPPTVTTPESVNRPNVVSRPHQQLLVDRSLRKNIRSTLHPPSKDSLDDELPTDSSSKNAKSPSKTTKLTETQLRRVALSVKDHLERVDSVSSDLGKLSQELGQLYLENYGSAAYASGRMVTPSLKNLFVQVAAEESVLQLVNYSALVNLQKFLTKPTPDMVYLLRPIPAFYKAIAQNKGEWNLLVGIMGWVETNTRRVLKELIVEGTLPVADPTTISNDSREWIKTGCYYSMPIVRHRPVYSNLDWERRRKEATGQRGDRCGKYYSQYGERRLTGGIMVCWCSHSICYGFHCIPKSEGRDDVFSAMVTRWKVAPTRVIYDFACALGPYCMLREPMFFANTFFAIDIFHATGHSKCSPAAFLSEYMNVDTRLEYINSSAAECGNGALRRIRKSVSYMGQERAIIYTKIFLSIWNRLKLNRLD</sequence>
<comment type="caution">
    <text evidence="3">The sequence shown here is derived from an EMBL/GenBank/DDBJ whole genome shotgun (WGS) entry which is preliminary data.</text>
</comment>
<accession>A0A8H6HAR5</accession>
<feature type="compositionally biased region" description="Polar residues" evidence="1">
    <location>
        <begin position="552"/>
        <end position="570"/>
    </location>
</feature>
<proteinExistence type="predicted"/>
<organism evidence="3 4">
    <name type="scientific">Ephemerocybe angulata</name>
    <dbReference type="NCBI Taxonomy" id="980116"/>
    <lineage>
        <taxon>Eukaryota</taxon>
        <taxon>Fungi</taxon>
        <taxon>Dikarya</taxon>
        <taxon>Basidiomycota</taxon>
        <taxon>Agaricomycotina</taxon>
        <taxon>Agaricomycetes</taxon>
        <taxon>Agaricomycetidae</taxon>
        <taxon>Agaricales</taxon>
        <taxon>Agaricineae</taxon>
        <taxon>Psathyrellaceae</taxon>
        <taxon>Ephemerocybe</taxon>
    </lineage>
</organism>
<dbReference type="PANTHER" id="PTHR34305">
    <property type="entry name" value="EXPRESSED PROTEIN"/>
    <property type="match status" value="1"/>
</dbReference>
<feature type="domain" description="HMG" evidence="2">
    <location>
        <begin position="335"/>
        <end position="460"/>
    </location>
</feature>
<dbReference type="AlphaFoldDB" id="A0A8H6HAR5"/>